<dbReference type="Gene3D" id="3.40.50.720">
    <property type="entry name" value="NAD(P)-binding Rossmann-like Domain"/>
    <property type="match status" value="1"/>
</dbReference>
<keyword evidence="6" id="KW-1185">Reference proteome</keyword>
<dbReference type="InterPro" id="IPR013131">
    <property type="entry name" value="Mannitol_DH_N"/>
</dbReference>
<dbReference type="GO" id="GO:0008926">
    <property type="term" value="F:mannitol-1-phosphate 5-dehydrogenase activity"/>
    <property type="evidence" value="ECO:0007669"/>
    <property type="project" value="TreeGrafter"/>
</dbReference>
<dbReference type="GO" id="GO:0019592">
    <property type="term" value="P:mannitol catabolic process"/>
    <property type="evidence" value="ECO:0007669"/>
    <property type="project" value="TreeGrafter"/>
</dbReference>
<dbReference type="RefSeq" id="WP_126163422.1">
    <property type="nucleotide sequence ID" value="NZ_RQPJ01000021.1"/>
</dbReference>
<dbReference type="GO" id="GO:0009026">
    <property type="term" value="F:tagaturonate reductase activity"/>
    <property type="evidence" value="ECO:0007669"/>
    <property type="project" value="TreeGrafter"/>
</dbReference>
<protein>
    <submittedName>
        <fullName evidence="5">Tagaturonate reductase</fullName>
    </submittedName>
</protein>
<gene>
    <name evidence="5" type="ORF">EHW67_16125</name>
</gene>
<comment type="caution">
    <text evidence="5">The sequence shown here is derived from an EMBL/GenBank/DDBJ whole genome shotgun (WGS) entry which is preliminary data.</text>
</comment>
<dbReference type="GO" id="GO:0019698">
    <property type="term" value="P:D-galacturonate catabolic process"/>
    <property type="evidence" value="ECO:0007669"/>
    <property type="project" value="TreeGrafter"/>
</dbReference>
<dbReference type="PANTHER" id="PTHR30524:SF0">
    <property type="entry name" value="ALTRONATE OXIDOREDUCTASE-RELATED"/>
    <property type="match status" value="1"/>
</dbReference>
<evidence type="ECO:0000256" key="1">
    <source>
        <dbReference type="ARBA" id="ARBA00023002"/>
    </source>
</evidence>
<organism evidence="5 6">
    <name type="scientific">Arenibacter aquaticus</name>
    <dbReference type="NCBI Taxonomy" id="2489054"/>
    <lineage>
        <taxon>Bacteria</taxon>
        <taxon>Pseudomonadati</taxon>
        <taxon>Bacteroidota</taxon>
        <taxon>Flavobacteriia</taxon>
        <taxon>Flavobacteriales</taxon>
        <taxon>Flavobacteriaceae</taxon>
        <taxon>Arenibacter</taxon>
    </lineage>
</organism>
<dbReference type="InterPro" id="IPR036291">
    <property type="entry name" value="NAD(P)-bd_dom_sf"/>
</dbReference>
<feature type="domain" description="Mannitol dehydrogenase C-terminal" evidence="4">
    <location>
        <begin position="274"/>
        <end position="465"/>
    </location>
</feature>
<proteinExistence type="predicted"/>
<sequence length="483" mass="54617">MNNLNRNTTATTTPTLPTKMIQFGGGNFLRAFVDWMVQVLNEETDFNTGITVIKPTERGDYQELKNQDGLFTVVLDGIKNGETIAEKRLVSCVTNIVNAYTEWEQYLELAKNPELRFVVSNTTEAGIKFNPEDRYSDAPPKEFPAKLTILLHQRFQHFEADPAKGCILLPCELIVNNGEALEKTILQYAEHWKLGAEFTQWIKTANHFCSTLVDRIVSGYPKDRAPQLEAELNYKDPLMVAGEYYHSWVIQANEAVQKELPFNRTNLNVQFVDDLLPYREMKVRVLNGAHTAMVPVAYLAGIRLVDEAMANDNISNFINQLLLEETAKTLDFPQQVKEQFVADVLDRFRNPLLKHQLISIALNSTSKFVARLLPTLKDYVALEGKPPKRIVLGLAALILFYKGKYNGEPIDLKDDAEVLAFFKEAWQQQEEGKRSLEETVEHILAKDSIWGENLNAIPGLSSAVFSYIASINQNGMQATLDSI</sequence>
<dbReference type="NCBIfam" id="NF002969">
    <property type="entry name" value="PRK03643.1"/>
    <property type="match status" value="1"/>
</dbReference>
<dbReference type="InterPro" id="IPR013328">
    <property type="entry name" value="6PGD_dom2"/>
</dbReference>
<evidence type="ECO:0000313" key="5">
    <source>
        <dbReference type="EMBL" id="RTE51737.1"/>
    </source>
</evidence>
<dbReference type="SUPFAM" id="SSF51735">
    <property type="entry name" value="NAD(P)-binding Rossmann-fold domains"/>
    <property type="match status" value="1"/>
</dbReference>
<evidence type="ECO:0000313" key="6">
    <source>
        <dbReference type="Proteomes" id="UP000267585"/>
    </source>
</evidence>
<dbReference type="OrthoDB" id="9768714at2"/>
<evidence type="ECO:0000259" key="3">
    <source>
        <dbReference type="Pfam" id="PF01232"/>
    </source>
</evidence>
<dbReference type="AlphaFoldDB" id="A0A3S0AWA4"/>
<dbReference type="InterPro" id="IPR013118">
    <property type="entry name" value="Mannitol_DH_C"/>
</dbReference>
<dbReference type="Proteomes" id="UP000267585">
    <property type="component" value="Unassembled WGS sequence"/>
</dbReference>
<dbReference type="GO" id="GO:0005829">
    <property type="term" value="C:cytosol"/>
    <property type="evidence" value="ECO:0007669"/>
    <property type="project" value="TreeGrafter"/>
</dbReference>
<name>A0A3S0AWA4_9FLAO</name>
<evidence type="ECO:0000256" key="2">
    <source>
        <dbReference type="ARBA" id="ARBA00023027"/>
    </source>
</evidence>
<dbReference type="Pfam" id="PF01232">
    <property type="entry name" value="Mannitol_dh"/>
    <property type="match status" value="1"/>
</dbReference>
<dbReference type="Pfam" id="PF08125">
    <property type="entry name" value="Mannitol_dh_C"/>
    <property type="match status" value="1"/>
</dbReference>
<feature type="domain" description="Mannitol dehydrogenase N-terminal" evidence="3">
    <location>
        <begin position="19"/>
        <end position="261"/>
    </location>
</feature>
<dbReference type="EMBL" id="RQPJ01000021">
    <property type="protein sequence ID" value="RTE51737.1"/>
    <property type="molecule type" value="Genomic_DNA"/>
</dbReference>
<dbReference type="PANTHER" id="PTHR30524">
    <property type="entry name" value="MANNITOL-1-PHOSPHATE 5-DEHYDROGENASE"/>
    <property type="match status" value="1"/>
</dbReference>
<keyword evidence="2" id="KW-0520">NAD</keyword>
<accession>A0A3S0AWA4</accession>
<dbReference type="InterPro" id="IPR008927">
    <property type="entry name" value="6-PGluconate_DH-like_C_sf"/>
</dbReference>
<keyword evidence="1" id="KW-0560">Oxidoreductase</keyword>
<evidence type="ECO:0000259" key="4">
    <source>
        <dbReference type="Pfam" id="PF08125"/>
    </source>
</evidence>
<dbReference type="Gene3D" id="1.10.1040.10">
    <property type="entry name" value="N-(1-d-carboxylethyl)-l-norvaline Dehydrogenase, domain 2"/>
    <property type="match status" value="1"/>
</dbReference>
<dbReference type="SUPFAM" id="SSF48179">
    <property type="entry name" value="6-phosphogluconate dehydrogenase C-terminal domain-like"/>
    <property type="match status" value="1"/>
</dbReference>
<reference evidence="5 6" key="1">
    <citation type="submission" date="2018-11" db="EMBL/GenBank/DDBJ databases">
        <title>Arenibacter aquaticus sp.nov., a marine bacterium isolated from surface seawater in the South China Sea.</title>
        <authorList>
            <person name="Guo J."/>
            <person name="Sun J."/>
        </authorList>
    </citation>
    <scope>NUCLEOTIDE SEQUENCE [LARGE SCALE GENOMIC DNA]</scope>
    <source>
        <strain evidence="5 6">GUO666</strain>
    </source>
</reference>